<name>A0A2I1BWS2_ASPN1</name>
<dbReference type="InterPro" id="IPR007344">
    <property type="entry name" value="GrpB/CoaE"/>
</dbReference>
<dbReference type="OMA" id="YAWFIKR"/>
<dbReference type="PANTHER" id="PTHR34822:SF1">
    <property type="entry name" value="GRPB FAMILY PROTEIN"/>
    <property type="match status" value="1"/>
</dbReference>
<dbReference type="PANTHER" id="PTHR34822">
    <property type="entry name" value="GRPB DOMAIN PROTEIN (AFU_ORTHOLOGUE AFUA_1G01530)"/>
    <property type="match status" value="1"/>
</dbReference>
<dbReference type="VEuPathDB" id="FungiDB:P174DRAFT_454828"/>
<reference evidence="2" key="1">
    <citation type="journal article" date="2018" name="Proc. Natl. Acad. Sci. U.S.A.">
        <title>Linking secondary metabolites to gene clusters through genome sequencing of six diverse Aspergillus species.</title>
        <authorList>
            <person name="Kaerboelling I."/>
            <person name="Vesth T.C."/>
            <person name="Frisvad J.C."/>
            <person name="Nybo J.L."/>
            <person name="Theobald S."/>
            <person name="Kuo A."/>
            <person name="Bowyer P."/>
            <person name="Matsuda Y."/>
            <person name="Mondo S."/>
            <person name="Lyhne E.K."/>
            <person name="Kogle M.E."/>
            <person name="Clum A."/>
            <person name="Lipzen A."/>
            <person name="Salamov A."/>
            <person name="Ngan C.Y."/>
            <person name="Daum C."/>
            <person name="Chiniquy J."/>
            <person name="Barry K."/>
            <person name="LaButti K."/>
            <person name="Haridas S."/>
            <person name="Simmons B.A."/>
            <person name="Magnuson J.K."/>
            <person name="Mortensen U.H."/>
            <person name="Larsen T.O."/>
            <person name="Grigoriev I.V."/>
            <person name="Baker S.E."/>
            <person name="Andersen M.R."/>
        </authorList>
    </citation>
    <scope>NUCLEOTIDE SEQUENCE [LARGE SCALE GENOMIC DNA]</scope>
    <source>
        <strain evidence="2">IBT 16806</strain>
    </source>
</reference>
<protein>
    <submittedName>
        <fullName evidence="1">GrpB domain protein</fullName>
    </submittedName>
</protein>
<comment type="caution">
    <text evidence="1">The sequence shown here is derived from an EMBL/GenBank/DDBJ whole genome shotgun (WGS) entry which is preliminary data.</text>
</comment>
<dbReference type="STRING" id="1392255.A0A2I1BWS2"/>
<evidence type="ECO:0000313" key="1">
    <source>
        <dbReference type="EMBL" id="PKX89833.1"/>
    </source>
</evidence>
<dbReference type="Proteomes" id="UP000234474">
    <property type="component" value="Unassembled WGS sequence"/>
</dbReference>
<dbReference type="EMBL" id="MSZS01000009">
    <property type="protein sequence ID" value="PKX89833.1"/>
    <property type="molecule type" value="Genomic_DNA"/>
</dbReference>
<dbReference type="Gene3D" id="3.30.460.10">
    <property type="entry name" value="Beta Polymerase, domain 2"/>
    <property type="match status" value="1"/>
</dbReference>
<dbReference type="GeneID" id="36536592"/>
<accession>A0A2I1BWS2</accession>
<dbReference type="AlphaFoldDB" id="A0A2I1BWS2"/>
<dbReference type="InterPro" id="IPR043519">
    <property type="entry name" value="NT_sf"/>
</dbReference>
<dbReference type="RefSeq" id="XP_024678428.1">
    <property type="nucleotide sequence ID" value="XM_024829266.1"/>
</dbReference>
<evidence type="ECO:0000313" key="2">
    <source>
        <dbReference type="Proteomes" id="UP000234474"/>
    </source>
</evidence>
<keyword evidence="2" id="KW-1185">Reference proteome</keyword>
<organism evidence="1 2">
    <name type="scientific">Aspergillus novofumigatus (strain IBT 16806)</name>
    <dbReference type="NCBI Taxonomy" id="1392255"/>
    <lineage>
        <taxon>Eukaryota</taxon>
        <taxon>Fungi</taxon>
        <taxon>Dikarya</taxon>
        <taxon>Ascomycota</taxon>
        <taxon>Pezizomycotina</taxon>
        <taxon>Eurotiomycetes</taxon>
        <taxon>Eurotiomycetidae</taxon>
        <taxon>Eurotiales</taxon>
        <taxon>Aspergillaceae</taxon>
        <taxon>Aspergillus</taxon>
        <taxon>Aspergillus subgen. Fumigati</taxon>
    </lineage>
</organism>
<proteinExistence type="predicted"/>
<dbReference type="OrthoDB" id="630895at2759"/>
<sequence>MSTDKSARHYIEVISTRPQKPIEIVDYDPSWPTAFVSIAQRIKSALGARALTINHVGSTSIPGLAAKAIIDVDLVVPDPTAEDEYVPALEAAGFQFLFREPNWYEHRFFGLAEPYANVHVFGPGAGELSRHQRFRDWLVSHPEDRELYVRAKRESARESRENGESVQGYNFRKEGLLRRLWCARGFRCQGLISLSACHC</sequence>
<gene>
    <name evidence="1" type="ORF">P174DRAFT_454828</name>
</gene>
<dbReference type="Pfam" id="PF04229">
    <property type="entry name" value="GrpB"/>
    <property type="match status" value="1"/>
</dbReference>
<dbReference type="SUPFAM" id="SSF81301">
    <property type="entry name" value="Nucleotidyltransferase"/>
    <property type="match status" value="1"/>
</dbReference>